<accession>A0A6J7RF62</accession>
<dbReference type="EMBL" id="CAESAO010000128">
    <property type="protein sequence ID" value="CAB4346150.1"/>
    <property type="molecule type" value="Genomic_DNA"/>
</dbReference>
<reference evidence="2" key="1">
    <citation type="submission" date="2020-05" db="EMBL/GenBank/DDBJ databases">
        <authorList>
            <person name="Chiriac C."/>
            <person name="Salcher M."/>
            <person name="Ghai R."/>
            <person name="Kavagutti S V."/>
        </authorList>
    </citation>
    <scope>NUCLEOTIDE SEQUENCE</scope>
</reference>
<name>A0A6J7RF62_9ZZZZ</name>
<proteinExistence type="predicted"/>
<evidence type="ECO:0000313" key="2">
    <source>
        <dbReference type="EMBL" id="CAB5027311.1"/>
    </source>
</evidence>
<gene>
    <name evidence="1" type="ORF">UFOPK3522_01276</name>
    <name evidence="2" type="ORF">UFOPK4175_00012</name>
</gene>
<dbReference type="EMBL" id="CAFBPX010000001">
    <property type="protein sequence ID" value="CAB5027311.1"/>
    <property type="molecule type" value="Genomic_DNA"/>
</dbReference>
<protein>
    <submittedName>
        <fullName evidence="2">Unannotated protein</fullName>
    </submittedName>
</protein>
<dbReference type="AlphaFoldDB" id="A0A6J7RF62"/>
<evidence type="ECO:0000313" key="1">
    <source>
        <dbReference type="EMBL" id="CAB4346150.1"/>
    </source>
</evidence>
<sequence length="210" mass="22607">MNKSRSLLTLSLSLVAIAALPAAAQASTASASAKCPQFRVVHHLDKISGVSFPGGPYNMVNSGMTCLQTSTYFTQFLAATRVPSGWTVKLLSGQRRRFTKLHTNPTVDFQATPVSELTLTASSLTCAGTFHVLHNDNIGAMKLPAGSYTIKLASHDTPGLNCKVASNEFTYFLDNDWRGVLPRPWKMNVGAKSFYMNTPSDGFSVARVGS</sequence>
<organism evidence="2">
    <name type="scientific">freshwater metagenome</name>
    <dbReference type="NCBI Taxonomy" id="449393"/>
    <lineage>
        <taxon>unclassified sequences</taxon>
        <taxon>metagenomes</taxon>
        <taxon>ecological metagenomes</taxon>
    </lineage>
</organism>